<dbReference type="CDD" id="cd00770">
    <property type="entry name" value="SerRS_core"/>
    <property type="match status" value="1"/>
</dbReference>
<accession>A0ABY8CEG8</accession>
<dbReference type="InterPro" id="IPR015866">
    <property type="entry name" value="Ser-tRNA-synth_1_N"/>
</dbReference>
<dbReference type="EMBL" id="CP104395">
    <property type="protein sequence ID" value="WEL19115.1"/>
    <property type="molecule type" value="Genomic_DNA"/>
</dbReference>
<dbReference type="Proteomes" id="UP001218034">
    <property type="component" value="Chromosome"/>
</dbReference>
<feature type="compositionally biased region" description="Basic and acidic residues" evidence="8">
    <location>
        <begin position="51"/>
        <end position="67"/>
    </location>
</feature>
<protein>
    <recommendedName>
        <fullName evidence="1 7">Serine--tRNA ligase</fullName>
        <ecNumber evidence="1 7">6.1.1.11</ecNumber>
    </recommendedName>
</protein>
<evidence type="ECO:0000256" key="7">
    <source>
        <dbReference type="NCBIfam" id="TIGR00414"/>
    </source>
</evidence>
<keyword evidence="11" id="KW-1185">Reference proteome</keyword>
<keyword evidence="5" id="KW-0648">Protein biosynthesis</keyword>
<keyword evidence="2 10" id="KW-0436">Ligase</keyword>
<evidence type="ECO:0000313" key="11">
    <source>
        <dbReference type="Proteomes" id="UP001218034"/>
    </source>
</evidence>
<dbReference type="InterPro" id="IPR002317">
    <property type="entry name" value="Ser-tRNA-ligase_type_1"/>
</dbReference>
<dbReference type="InterPro" id="IPR033729">
    <property type="entry name" value="SerRS_core"/>
</dbReference>
<evidence type="ECO:0000256" key="6">
    <source>
        <dbReference type="ARBA" id="ARBA00023146"/>
    </source>
</evidence>
<organism evidence="10 11">
    <name type="scientific">Candidatus Nanohalococcus occultus</name>
    <dbReference type="NCBI Taxonomy" id="2978047"/>
    <lineage>
        <taxon>Archaea</taxon>
        <taxon>Candidatus Nanohalarchaeota</taxon>
        <taxon>Candidatus Nanohalarchaeota incertae sedis</taxon>
        <taxon>Candidatus Nanohalococcus</taxon>
    </lineage>
</organism>
<evidence type="ECO:0000259" key="9">
    <source>
        <dbReference type="PROSITE" id="PS50862"/>
    </source>
</evidence>
<dbReference type="InterPro" id="IPR006195">
    <property type="entry name" value="aa-tRNA-synth_II"/>
</dbReference>
<dbReference type="PRINTS" id="PR00981">
    <property type="entry name" value="TRNASYNTHSER"/>
</dbReference>
<name>A0ABY8CEG8_9ARCH</name>
<feature type="region of interest" description="Disordered" evidence="8">
    <location>
        <begin position="1"/>
        <end position="26"/>
    </location>
</feature>
<evidence type="ECO:0000256" key="1">
    <source>
        <dbReference type="ARBA" id="ARBA00012840"/>
    </source>
</evidence>
<dbReference type="InterPro" id="IPR010978">
    <property type="entry name" value="tRNA-bd_arm"/>
</dbReference>
<evidence type="ECO:0000313" key="10">
    <source>
        <dbReference type="EMBL" id="WEL19115.1"/>
    </source>
</evidence>
<feature type="region of interest" description="Disordered" evidence="8">
    <location>
        <begin position="42"/>
        <end position="69"/>
    </location>
</feature>
<dbReference type="InterPro" id="IPR042103">
    <property type="entry name" value="SerRS_1_N_sf"/>
</dbReference>
<keyword evidence="4" id="KW-0067">ATP-binding</keyword>
<evidence type="ECO:0000256" key="8">
    <source>
        <dbReference type="SAM" id="MobiDB-lite"/>
    </source>
</evidence>
<dbReference type="SUPFAM" id="SSF46589">
    <property type="entry name" value="tRNA-binding arm"/>
    <property type="match status" value="1"/>
</dbReference>
<feature type="domain" description="Aminoacyl-transfer RNA synthetases class-II family profile" evidence="9">
    <location>
        <begin position="135"/>
        <end position="405"/>
    </location>
</feature>
<evidence type="ECO:0000256" key="5">
    <source>
        <dbReference type="ARBA" id="ARBA00022917"/>
    </source>
</evidence>
<dbReference type="RefSeq" id="WP_347721987.1">
    <property type="nucleotide sequence ID" value="NZ_CP104395.1"/>
</dbReference>
<proteinExistence type="predicted"/>
<dbReference type="PIRSF" id="PIRSF001529">
    <property type="entry name" value="Ser-tRNA-synth_IIa"/>
    <property type="match status" value="1"/>
</dbReference>
<keyword evidence="3" id="KW-0547">Nucleotide-binding</keyword>
<dbReference type="InterPro" id="IPR045864">
    <property type="entry name" value="aa-tRNA-synth_II/BPL/LPL"/>
</dbReference>
<reference evidence="10 11" key="1">
    <citation type="submission" date="2022-09" db="EMBL/GenBank/DDBJ databases">
        <title>Xylan utilization by haloarchaea-nanohaloarchaea associations.</title>
        <authorList>
            <person name="Yakimov M."/>
        </authorList>
    </citation>
    <scope>NUCLEOTIDE SEQUENCE [LARGE SCALE GENOMIC DNA]</scope>
    <source>
        <strain evidence="10 11">SVXNc</strain>
    </source>
</reference>
<dbReference type="NCBIfam" id="TIGR00414">
    <property type="entry name" value="serS"/>
    <property type="match status" value="1"/>
</dbReference>
<gene>
    <name evidence="10" type="primary">serS</name>
    <name evidence="10" type="ORF">SVXNc_0083</name>
</gene>
<dbReference type="GO" id="GO:0004828">
    <property type="term" value="F:serine-tRNA ligase activity"/>
    <property type="evidence" value="ECO:0007669"/>
    <property type="project" value="UniProtKB-EC"/>
</dbReference>
<dbReference type="InterPro" id="IPR002314">
    <property type="entry name" value="aa-tRNA-synt_IIb"/>
</dbReference>
<evidence type="ECO:0000256" key="2">
    <source>
        <dbReference type="ARBA" id="ARBA00022598"/>
    </source>
</evidence>
<dbReference type="EC" id="6.1.1.11" evidence="1 7"/>
<dbReference type="Gene3D" id="1.10.287.40">
    <property type="entry name" value="Serine-tRNA synthetase, tRNA binding domain"/>
    <property type="match status" value="1"/>
</dbReference>
<dbReference type="PROSITE" id="PS50862">
    <property type="entry name" value="AA_TRNA_LIGASE_II"/>
    <property type="match status" value="1"/>
</dbReference>
<keyword evidence="6" id="KW-0030">Aminoacyl-tRNA synthetase</keyword>
<dbReference type="Pfam" id="PF02403">
    <property type="entry name" value="Seryl_tRNA_N"/>
    <property type="match status" value="1"/>
</dbReference>
<dbReference type="Pfam" id="PF00587">
    <property type="entry name" value="tRNA-synt_2b"/>
    <property type="match status" value="1"/>
</dbReference>
<dbReference type="SUPFAM" id="SSF55681">
    <property type="entry name" value="Class II aaRS and biotin synthetases"/>
    <property type="match status" value="1"/>
</dbReference>
<evidence type="ECO:0000256" key="4">
    <source>
        <dbReference type="ARBA" id="ARBA00022840"/>
    </source>
</evidence>
<dbReference type="Gene3D" id="3.30.930.10">
    <property type="entry name" value="Bira Bifunctional Protein, Domain 2"/>
    <property type="match status" value="1"/>
</dbReference>
<evidence type="ECO:0000256" key="3">
    <source>
        <dbReference type="ARBA" id="ARBA00022741"/>
    </source>
</evidence>
<dbReference type="PANTHER" id="PTHR11778">
    <property type="entry name" value="SERYL-TRNA SYNTHETASE"/>
    <property type="match status" value="1"/>
</dbReference>
<dbReference type="GeneID" id="90589518"/>
<sequence>MLSIELFRENPEKIKESEKRRGKDPETVEKVIELDEKWRSTTQELQKLQQRRNEVGDEIAEKKRNGEDAEELIEEMGEVKDEVSELEEKESELKERRDEARYRVGNILHESVPNGEDEDDNVEVESWEANEKDKDGKLAADILENTRLVETEKAADLAGERAYYLKNELFELNQALINFTMDLLQEKDFIPMQTPYMLKYKPMAAAAELEDFEEQLYKIEDEDKYLIATSEQTLATYHMDELLLPDEFPKKYAGFSTNFRQEAGKHGQQTRGIWRVHQFEKVEQYIFCKPENSWDLHEELLENSKEVFEKLEIPYRVVNVCTGDMNDNAAKKYDIEAWRPPLGEYGEVVSCSNCTDFQARKVNVRIRGSDENTVAHTLNATACATQRTMTALIENHYEDGVIHIPEPLQEYMKGKEKIEVS</sequence>